<dbReference type="CDD" id="cd05242">
    <property type="entry name" value="SDR_a8"/>
    <property type="match status" value="1"/>
</dbReference>
<dbReference type="Gene3D" id="3.40.50.720">
    <property type="entry name" value="NAD(P)-binding Rossmann-like Domain"/>
    <property type="match status" value="1"/>
</dbReference>
<evidence type="ECO:0000313" key="5">
    <source>
        <dbReference type="Proteomes" id="UP000294692"/>
    </source>
</evidence>
<dbReference type="PANTHER" id="PTHR11092:SF0">
    <property type="entry name" value="EPIMERASE FAMILY PROTEIN SDR39U1"/>
    <property type="match status" value="1"/>
</dbReference>
<reference evidence="4 5" key="1">
    <citation type="submission" date="2019-03" db="EMBL/GenBank/DDBJ databases">
        <title>Genomic Encyclopedia of Type Strains, Phase IV (KMG-IV): sequencing the most valuable type-strain genomes for metagenomic binning, comparative biology and taxonomic classification.</title>
        <authorList>
            <person name="Goeker M."/>
        </authorList>
    </citation>
    <scope>NUCLEOTIDE SEQUENCE [LARGE SCALE GENOMIC DNA]</scope>
    <source>
        <strain evidence="4 5">DSM 100048</strain>
    </source>
</reference>
<evidence type="ECO:0000256" key="1">
    <source>
        <dbReference type="ARBA" id="ARBA00009353"/>
    </source>
</evidence>
<dbReference type="PANTHER" id="PTHR11092">
    <property type="entry name" value="SUGAR NUCLEOTIDE EPIMERASE RELATED"/>
    <property type="match status" value="1"/>
</dbReference>
<feature type="domain" description="NAD-dependent epimerase/dehydratase" evidence="2">
    <location>
        <begin position="3"/>
        <end position="216"/>
    </location>
</feature>
<dbReference type="OrthoDB" id="9801773at2"/>
<dbReference type="InterPro" id="IPR036291">
    <property type="entry name" value="NAD(P)-bd_dom_sf"/>
</dbReference>
<protein>
    <recommendedName>
        <fullName evidence="6">TIGR01777 family protein</fullName>
    </recommendedName>
</protein>
<comment type="similarity">
    <text evidence="1">Belongs to the NAD(P)-dependent epimerase/dehydratase family. SDR39U1 subfamily.</text>
</comment>
<dbReference type="SUPFAM" id="SSF51735">
    <property type="entry name" value="NAD(P)-binding Rossmann-fold domains"/>
    <property type="match status" value="1"/>
</dbReference>
<evidence type="ECO:0000313" key="4">
    <source>
        <dbReference type="EMBL" id="TCV03014.1"/>
    </source>
</evidence>
<dbReference type="AlphaFoldDB" id="A0A4R3VGX8"/>
<accession>A0A4R3VGX8</accession>
<dbReference type="Pfam" id="PF01370">
    <property type="entry name" value="Epimerase"/>
    <property type="match status" value="1"/>
</dbReference>
<name>A0A4R3VGX8_9BURK</name>
<proteinExistence type="inferred from homology"/>
<dbReference type="Pfam" id="PF08338">
    <property type="entry name" value="DUF1731"/>
    <property type="match status" value="1"/>
</dbReference>
<sequence length="305" mass="33293">MRILLTGGTGLIGRALCKDWHAQGHALTVWSRRPQQVPALCSGARGIASLEELSGDELPDAVVNLAGAPIADRPWTARRRKLLWDSRVTLTRTLVDWIGKQQKKPDVLISGSAVGWYGDGGDRPLDESSPQVKEDFGSRLCLAWEQEAGRAGEHGVRVALLRTAPVLSSEGGMLARLQRPFRLGLGGRLGNGRQWMPWIHIADEVGLIDHLLRSPACSGPFNACAPQPVRNADFTRELARVLRRPAILPAPAWVLRMGLGEMSVLLLGGQRLAPRRTLESGYVFRHENLGRALDDIYQHGGGGEV</sequence>
<dbReference type="InterPro" id="IPR013549">
    <property type="entry name" value="DUF1731"/>
</dbReference>
<dbReference type="InterPro" id="IPR010099">
    <property type="entry name" value="SDR39U1"/>
</dbReference>
<feature type="domain" description="DUF1731" evidence="3">
    <location>
        <begin position="250"/>
        <end position="296"/>
    </location>
</feature>
<dbReference type="RefSeq" id="WP_132473045.1">
    <property type="nucleotide sequence ID" value="NZ_JBHRVM010000001.1"/>
</dbReference>
<evidence type="ECO:0000259" key="3">
    <source>
        <dbReference type="Pfam" id="PF08338"/>
    </source>
</evidence>
<gene>
    <name evidence="4" type="ORF">EV686_101476</name>
</gene>
<dbReference type="Proteomes" id="UP000294692">
    <property type="component" value="Unassembled WGS sequence"/>
</dbReference>
<dbReference type="InterPro" id="IPR001509">
    <property type="entry name" value="Epimerase_deHydtase"/>
</dbReference>
<organism evidence="4 5">
    <name type="scientific">Paracandidimonas soli</name>
    <dbReference type="NCBI Taxonomy" id="1917182"/>
    <lineage>
        <taxon>Bacteria</taxon>
        <taxon>Pseudomonadati</taxon>
        <taxon>Pseudomonadota</taxon>
        <taxon>Betaproteobacteria</taxon>
        <taxon>Burkholderiales</taxon>
        <taxon>Alcaligenaceae</taxon>
        <taxon>Paracandidimonas</taxon>
    </lineage>
</organism>
<evidence type="ECO:0008006" key="6">
    <source>
        <dbReference type="Google" id="ProtNLM"/>
    </source>
</evidence>
<evidence type="ECO:0000259" key="2">
    <source>
        <dbReference type="Pfam" id="PF01370"/>
    </source>
</evidence>
<keyword evidence="5" id="KW-1185">Reference proteome</keyword>
<dbReference type="NCBIfam" id="TIGR01777">
    <property type="entry name" value="yfcH"/>
    <property type="match status" value="1"/>
</dbReference>
<comment type="caution">
    <text evidence="4">The sequence shown here is derived from an EMBL/GenBank/DDBJ whole genome shotgun (WGS) entry which is preliminary data.</text>
</comment>
<dbReference type="EMBL" id="SMBX01000001">
    <property type="protein sequence ID" value="TCV03014.1"/>
    <property type="molecule type" value="Genomic_DNA"/>
</dbReference>